<sequence length="306" mass="34691">MEEVVLGCSTQGKDNVEVGCSSYEMHAKEKQVDVDLIENIVLESGMILDSKEEVYKLYVQYARHEGFGIIKKSTRLGDDGKLKYYTLARARGGKRISTSKNSFNPRLSTKVNYPAKINVIVGNGGRFTISSVNLEHNHALSPQKARFQKCNKKIDAYVKRRLELNNQAGISLSKKFHSLAVESGGNENLTYTEKDCRNYIAKARQFRLGIGDAVALGKYFSHMQQRNTKFFHLIDMDEEGRLRNVFFANARSIEAYEAFGDVISFDKTYLTNKLLVKFTPMLSEATNVPHQKFLSPLKVRSKDRPP</sequence>
<accession>A0ACB7UYF4</accession>
<reference evidence="2" key="1">
    <citation type="journal article" date="2022" name="Nat. Commun.">
        <title>Chromosome evolution and the genetic basis of agronomically important traits in greater yam.</title>
        <authorList>
            <person name="Bredeson J.V."/>
            <person name="Lyons J.B."/>
            <person name="Oniyinde I.O."/>
            <person name="Okereke N.R."/>
            <person name="Kolade O."/>
            <person name="Nnabue I."/>
            <person name="Nwadili C.O."/>
            <person name="Hribova E."/>
            <person name="Parker M."/>
            <person name="Nwogha J."/>
            <person name="Shu S."/>
            <person name="Carlson J."/>
            <person name="Kariba R."/>
            <person name="Muthemba S."/>
            <person name="Knop K."/>
            <person name="Barton G.J."/>
            <person name="Sherwood A.V."/>
            <person name="Lopez-Montes A."/>
            <person name="Asiedu R."/>
            <person name="Jamnadass R."/>
            <person name="Muchugi A."/>
            <person name="Goodstein D."/>
            <person name="Egesi C.N."/>
            <person name="Featherston J."/>
            <person name="Asfaw A."/>
            <person name="Simpson G.G."/>
            <person name="Dolezel J."/>
            <person name="Hendre P.S."/>
            <person name="Van Deynze A."/>
            <person name="Kumar P.L."/>
            <person name="Obidiegwu J.E."/>
            <person name="Bhattacharjee R."/>
            <person name="Rokhsar D.S."/>
        </authorList>
    </citation>
    <scope>NUCLEOTIDE SEQUENCE [LARGE SCALE GENOMIC DNA]</scope>
    <source>
        <strain evidence="2">cv. TDa95/00328</strain>
    </source>
</reference>
<organism evidence="1 2">
    <name type="scientific">Dioscorea alata</name>
    <name type="common">Purple yam</name>
    <dbReference type="NCBI Taxonomy" id="55571"/>
    <lineage>
        <taxon>Eukaryota</taxon>
        <taxon>Viridiplantae</taxon>
        <taxon>Streptophyta</taxon>
        <taxon>Embryophyta</taxon>
        <taxon>Tracheophyta</taxon>
        <taxon>Spermatophyta</taxon>
        <taxon>Magnoliopsida</taxon>
        <taxon>Liliopsida</taxon>
        <taxon>Dioscoreales</taxon>
        <taxon>Dioscoreaceae</taxon>
        <taxon>Dioscorea</taxon>
    </lineage>
</organism>
<dbReference type="EMBL" id="CM037023">
    <property type="protein sequence ID" value="KAH7665791.1"/>
    <property type="molecule type" value="Genomic_DNA"/>
</dbReference>
<proteinExistence type="predicted"/>
<evidence type="ECO:0000313" key="1">
    <source>
        <dbReference type="EMBL" id="KAH7665791.1"/>
    </source>
</evidence>
<protein>
    <submittedName>
        <fullName evidence="1">FHY3/FAR1 family protein</fullName>
    </submittedName>
</protein>
<gene>
    <name evidence="1" type="ORF">IHE45_13G056700</name>
</gene>
<evidence type="ECO:0000313" key="2">
    <source>
        <dbReference type="Proteomes" id="UP000827976"/>
    </source>
</evidence>
<name>A0ACB7UYF4_DIOAL</name>
<dbReference type="Proteomes" id="UP000827976">
    <property type="component" value="Chromosome 13"/>
</dbReference>
<keyword evidence="2" id="KW-1185">Reference proteome</keyword>
<comment type="caution">
    <text evidence="1">The sequence shown here is derived from an EMBL/GenBank/DDBJ whole genome shotgun (WGS) entry which is preliminary data.</text>
</comment>